<dbReference type="SMART" id="SM01043">
    <property type="entry name" value="BTAD"/>
    <property type="match status" value="1"/>
</dbReference>
<feature type="domain" description="OmpR/PhoB-type" evidence="7">
    <location>
        <begin position="1"/>
        <end position="97"/>
    </location>
</feature>
<dbReference type="SMART" id="SM00862">
    <property type="entry name" value="Trans_reg_C"/>
    <property type="match status" value="1"/>
</dbReference>
<evidence type="ECO:0000313" key="8">
    <source>
        <dbReference type="EMBL" id="MBA8808271.1"/>
    </source>
</evidence>
<dbReference type="InterPro" id="IPR001867">
    <property type="entry name" value="OmpR/PhoB-type_DNA-bd"/>
</dbReference>
<keyword evidence="2" id="KW-0805">Transcription regulation</keyword>
<dbReference type="EMBL" id="JACGWV010000001">
    <property type="protein sequence ID" value="MBA8808271.1"/>
    <property type="molecule type" value="Genomic_DNA"/>
</dbReference>
<dbReference type="SUPFAM" id="SSF46894">
    <property type="entry name" value="C-terminal effector domain of the bipartite response regulators"/>
    <property type="match status" value="1"/>
</dbReference>
<gene>
    <name evidence="8" type="ORF">FHX71_002213</name>
</gene>
<dbReference type="AlphaFoldDB" id="A0A7W3PE18"/>
<dbReference type="InterPro" id="IPR016032">
    <property type="entry name" value="Sig_transdc_resp-reg_C-effctor"/>
</dbReference>
<organism evidence="8 9">
    <name type="scientific">Promicromonospora sukumoe</name>
    <dbReference type="NCBI Taxonomy" id="88382"/>
    <lineage>
        <taxon>Bacteria</taxon>
        <taxon>Bacillati</taxon>
        <taxon>Actinomycetota</taxon>
        <taxon>Actinomycetes</taxon>
        <taxon>Micrococcales</taxon>
        <taxon>Promicromonosporaceae</taxon>
        <taxon>Promicromonospora</taxon>
    </lineage>
</organism>
<dbReference type="PANTHER" id="PTHR35807:SF1">
    <property type="entry name" value="TRANSCRIPTIONAL REGULATOR REDD"/>
    <property type="match status" value="1"/>
</dbReference>
<feature type="compositionally biased region" description="Low complexity" evidence="6">
    <location>
        <begin position="278"/>
        <end position="288"/>
    </location>
</feature>
<feature type="DNA-binding region" description="OmpR/PhoB-type" evidence="5">
    <location>
        <begin position="1"/>
        <end position="97"/>
    </location>
</feature>
<dbReference type="CDD" id="cd15831">
    <property type="entry name" value="BTAD"/>
    <property type="match status" value="1"/>
</dbReference>
<evidence type="ECO:0000313" key="9">
    <source>
        <dbReference type="Proteomes" id="UP000540568"/>
    </source>
</evidence>
<sequence>MSRVGGTSPVSVRLLGPFAVTLDGTPVALTPRLRALLAVLALDVGRPVPTDRIAAAVWGEERPADPRKAVQVLVTRLRTALGADVVRTTSGGYQLDVPASAVDVARFEADLAASAAADPAEEYRLLRRSLGHWRGAPFEAVGSDLLVTADRPRLMEQALCAVERGADLALAGHAPDLGELAAGLRELVALHPLREGLWVRLMAVLDRTGRRADALAAYQDLYRVLRDELGTPPGEEARAAHQRLLARPSDSTAADGAAADDTAADSTAPDNRTPDGSAPNTTAPAGTTPRPPSMLPPPDGAFRGRAEALSTLDALLADAPRIAVVDGPGGIGKTTTVLHWAHRVPDRFPDGTLYVNLRGFFPTNTPLAPAVAVRQFLDALGVPPGRIPDDADAQAALYRSVLADRRVLVVLDNARDVEQVRPLLPGGRHCVVVVTSRNRLGGLVAVEGAARLALGTLPPTEAEDVLAARLGSGQVGAARLATEPAAARELLALCGGLPLAHVIVAERAAGRPGAPLAALVAELHRHDSRIAALSADGDRAARSVFSWSYRALGQDAAAVFRLLGLHPGPYLTVPSVAALAAIPEQRARAAVGELERASLLIELAPGQFTMHELLMDYANELVSADPPEESGPAVVRMLDHYLGTARAAEARAEAGAGTGSGLSDDEAPVLVGMVRRAAATGNHEHTWRIARCLRAHLWERRQVTTLLETESLALSALETLGRVPEQAGSRRWIARALGQPDDADDDAYDTAAGTR</sequence>
<dbReference type="InterPro" id="IPR036388">
    <property type="entry name" value="WH-like_DNA-bd_sf"/>
</dbReference>
<dbReference type="InterPro" id="IPR027417">
    <property type="entry name" value="P-loop_NTPase"/>
</dbReference>
<dbReference type="GO" id="GO:0006355">
    <property type="term" value="P:regulation of DNA-templated transcription"/>
    <property type="evidence" value="ECO:0007669"/>
    <property type="project" value="InterPro"/>
</dbReference>
<dbReference type="GO" id="GO:0000160">
    <property type="term" value="P:phosphorelay signal transduction system"/>
    <property type="evidence" value="ECO:0007669"/>
    <property type="project" value="InterPro"/>
</dbReference>
<evidence type="ECO:0000256" key="5">
    <source>
        <dbReference type="PROSITE-ProRule" id="PRU01091"/>
    </source>
</evidence>
<comment type="caution">
    <text evidence="8">The sequence shown here is derived from an EMBL/GenBank/DDBJ whole genome shotgun (WGS) entry which is preliminary data.</text>
</comment>
<dbReference type="InterPro" id="IPR005158">
    <property type="entry name" value="BTAD"/>
</dbReference>
<name>A0A7W3PE18_9MICO</name>
<reference evidence="8 9" key="1">
    <citation type="submission" date="2020-07" db="EMBL/GenBank/DDBJ databases">
        <title>Sequencing the genomes of 1000 actinobacteria strains.</title>
        <authorList>
            <person name="Klenk H.-P."/>
        </authorList>
    </citation>
    <scope>NUCLEOTIDE SEQUENCE [LARGE SCALE GENOMIC DNA]</scope>
    <source>
        <strain evidence="8 9">DSM 44121</strain>
    </source>
</reference>
<dbReference type="PRINTS" id="PR00364">
    <property type="entry name" value="DISEASERSIST"/>
</dbReference>
<evidence type="ECO:0000256" key="4">
    <source>
        <dbReference type="ARBA" id="ARBA00023163"/>
    </source>
</evidence>
<feature type="region of interest" description="Disordered" evidence="6">
    <location>
        <begin position="233"/>
        <end position="303"/>
    </location>
</feature>
<dbReference type="Gene3D" id="3.40.50.300">
    <property type="entry name" value="P-loop containing nucleotide triphosphate hydrolases"/>
    <property type="match status" value="1"/>
</dbReference>
<dbReference type="RefSeq" id="WP_182616158.1">
    <property type="nucleotide sequence ID" value="NZ_BAAATF010000003.1"/>
</dbReference>
<dbReference type="InterPro" id="IPR051677">
    <property type="entry name" value="AfsR-DnrI-RedD_regulator"/>
</dbReference>
<protein>
    <submittedName>
        <fullName evidence="8">DNA-binding SARP family transcriptional activator</fullName>
    </submittedName>
</protein>
<feature type="compositionally biased region" description="Pro residues" evidence="6">
    <location>
        <begin position="289"/>
        <end position="299"/>
    </location>
</feature>
<evidence type="ECO:0000256" key="2">
    <source>
        <dbReference type="ARBA" id="ARBA00023015"/>
    </source>
</evidence>
<keyword evidence="4" id="KW-0804">Transcription</keyword>
<keyword evidence="9" id="KW-1185">Reference proteome</keyword>
<dbReference type="Pfam" id="PF03704">
    <property type="entry name" value="BTAD"/>
    <property type="match status" value="1"/>
</dbReference>
<dbReference type="Proteomes" id="UP000540568">
    <property type="component" value="Unassembled WGS sequence"/>
</dbReference>
<dbReference type="Gene3D" id="1.10.10.10">
    <property type="entry name" value="Winged helix-like DNA-binding domain superfamily/Winged helix DNA-binding domain"/>
    <property type="match status" value="1"/>
</dbReference>
<accession>A0A7W3PE18</accession>
<dbReference type="SUPFAM" id="SSF48452">
    <property type="entry name" value="TPR-like"/>
    <property type="match status" value="1"/>
</dbReference>
<keyword evidence="3 5" id="KW-0238">DNA-binding</keyword>
<evidence type="ECO:0000256" key="1">
    <source>
        <dbReference type="ARBA" id="ARBA00005820"/>
    </source>
</evidence>
<evidence type="ECO:0000256" key="3">
    <source>
        <dbReference type="ARBA" id="ARBA00023125"/>
    </source>
</evidence>
<feature type="compositionally biased region" description="Low complexity" evidence="6">
    <location>
        <begin position="249"/>
        <end position="268"/>
    </location>
</feature>
<dbReference type="InterPro" id="IPR011990">
    <property type="entry name" value="TPR-like_helical_dom_sf"/>
</dbReference>
<dbReference type="Pfam" id="PF00486">
    <property type="entry name" value="Trans_reg_C"/>
    <property type="match status" value="1"/>
</dbReference>
<evidence type="ECO:0000256" key="6">
    <source>
        <dbReference type="SAM" id="MobiDB-lite"/>
    </source>
</evidence>
<evidence type="ECO:0000259" key="7">
    <source>
        <dbReference type="PROSITE" id="PS51755"/>
    </source>
</evidence>
<dbReference type="GO" id="GO:0003677">
    <property type="term" value="F:DNA binding"/>
    <property type="evidence" value="ECO:0007669"/>
    <property type="project" value="UniProtKB-UniRule"/>
</dbReference>
<comment type="similarity">
    <text evidence="1">Belongs to the AfsR/DnrI/RedD regulatory family.</text>
</comment>
<dbReference type="Gene3D" id="1.25.40.10">
    <property type="entry name" value="Tetratricopeptide repeat domain"/>
    <property type="match status" value="1"/>
</dbReference>
<proteinExistence type="inferred from homology"/>
<dbReference type="PANTHER" id="PTHR35807">
    <property type="entry name" value="TRANSCRIPTIONAL REGULATOR REDD-RELATED"/>
    <property type="match status" value="1"/>
</dbReference>
<dbReference type="GO" id="GO:0043531">
    <property type="term" value="F:ADP binding"/>
    <property type="evidence" value="ECO:0007669"/>
    <property type="project" value="InterPro"/>
</dbReference>
<dbReference type="PROSITE" id="PS51755">
    <property type="entry name" value="OMPR_PHOB"/>
    <property type="match status" value="1"/>
</dbReference>
<dbReference type="SUPFAM" id="SSF52540">
    <property type="entry name" value="P-loop containing nucleoside triphosphate hydrolases"/>
    <property type="match status" value="1"/>
</dbReference>